<dbReference type="GO" id="GO:0004497">
    <property type="term" value="F:monooxygenase activity"/>
    <property type="evidence" value="ECO:0007669"/>
    <property type="project" value="UniProtKB-KW"/>
</dbReference>
<dbReference type="Gene3D" id="3.50.50.60">
    <property type="entry name" value="FAD/NAD(P)-binding domain"/>
    <property type="match status" value="1"/>
</dbReference>
<accession>A0ABU7JUG1</accession>
<dbReference type="PANTHER" id="PTHR43422:SF3">
    <property type="entry name" value="THIAMINE THIAZOLE SYNTHASE"/>
    <property type="match status" value="1"/>
</dbReference>
<keyword evidence="1" id="KW-0503">Monooxygenase</keyword>
<reference evidence="1 2" key="1">
    <citation type="submission" date="2023-08" db="EMBL/GenBank/DDBJ databases">
        <authorList>
            <person name="Girao M."/>
            <person name="Carvalho M.F."/>
        </authorList>
    </citation>
    <scope>NUCLEOTIDE SEQUENCE [LARGE SCALE GENOMIC DNA]</scope>
    <source>
        <strain evidence="1 2">CC-R104</strain>
    </source>
</reference>
<gene>
    <name evidence="1" type="ORF">Q8814_16315</name>
</gene>
<sequence>MSKERAVVLGASMSGLLMARILSDVFPEVVVIDRDRLSGSPNGYGSRRGVPQGQHIHVLISRGQQIIEDLFPGSTAELVAAGVPTLDHLGDVRWFLSGNRIRQAESGLRVLSASRPLLEDRIRERVTALPGVTLVERCDAAGLVTDPDHRRVTGVRIIRHADGSAEQVLPADLVVDATGRGSRTPAWLEGLGYQRPVCETVEIDVGYATAMFRTSSVSLDGDKGIVIAPTPGHPRGGALQILERDRCLVTLIGVRGDRPPTGRDEYLDFARSLQFPDLHDAIADAEWLGEPVPYRFRSGMRHRYERLDRFPEGFLVVGDAFCSFNPIYAQGMTVAALEAVTVRKHLAKGSLPGSRDVLRAVARTVDVPWDMAVGGDLAFPGVEGKRDAKVRFGNVYIPRVHAAAARDSTVAVAFARVSGLVDPPSALMRPGIALRVLRHSAGPSLGSPDRVPQAQPG</sequence>
<dbReference type="PANTHER" id="PTHR43422">
    <property type="entry name" value="THIAMINE THIAZOLE SYNTHASE"/>
    <property type="match status" value="1"/>
</dbReference>
<dbReference type="Proteomes" id="UP001331936">
    <property type="component" value="Unassembled WGS sequence"/>
</dbReference>
<proteinExistence type="predicted"/>
<evidence type="ECO:0000313" key="2">
    <source>
        <dbReference type="Proteomes" id="UP001331936"/>
    </source>
</evidence>
<name>A0ABU7JUG1_9NOCA</name>
<dbReference type="EMBL" id="JAUZMZ010000093">
    <property type="protein sequence ID" value="MEE2033665.1"/>
    <property type="molecule type" value="Genomic_DNA"/>
</dbReference>
<keyword evidence="1" id="KW-0560">Oxidoreductase</keyword>
<dbReference type="SUPFAM" id="SSF51905">
    <property type="entry name" value="FAD/NAD(P)-binding domain"/>
    <property type="match status" value="1"/>
</dbReference>
<protein>
    <submittedName>
        <fullName evidence="1">FAD-binding monooxygenase</fullName>
    </submittedName>
</protein>
<evidence type="ECO:0000313" key="1">
    <source>
        <dbReference type="EMBL" id="MEE2033665.1"/>
    </source>
</evidence>
<dbReference type="RefSeq" id="WP_330153059.1">
    <property type="nucleotide sequence ID" value="NZ_JAUZMZ010000093.1"/>
</dbReference>
<dbReference type="InterPro" id="IPR036188">
    <property type="entry name" value="FAD/NAD-bd_sf"/>
</dbReference>
<comment type="caution">
    <text evidence="1">The sequence shown here is derived from an EMBL/GenBank/DDBJ whole genome shotgun (WGS) entry which is preliminary data.</text>
</comment>
<keyword evidence="2" id="KW-1185">Reference proteome</keyword>
<organism evidence="1 2">
    <name type="scientific">Rhodococcus chondri</name>
    <dbReference type="NCBI Taxonomy" id="3065941"/>
    <lineage>
        <taxon>Bacteria</taxon>
        <taxon>Bacillati</taxon>
        <taxon>Actinomycetota</taxon>
        <taxon>Actinomycetes</taxon>
        <taxon>Mycobacteriales</taxon>
        <taxon>Nocardiaceae</taxon>
        <taxon>Rhodococcus</taxon>
    </lineage>
</organism>